<sequence>MGVIRTIGIVVLSISFVVFVALFGRLPIFRRTPVAFLHRLLWRHIPNAVISVDERLTGRRLTHSLAKAGNYLMNEKHPIVLIFFVLLQLIGEVLFIPAAWSRLSTKQIAVLPPLIVAPLVFLYLSATTSSNITAENHRAAMLAYPYDFALFHPGYFCSTCRFAKPARSKHCSLCKACIQKQDHHCIWINNCVGRNNYLWFNLLLVSIAVLLFYGSHLGYALLDRRLQDQLVPPALTKASFTAKRWSTRMTWNEYAHAWAWAIAMEWQIGAVMMLAMMCIPLALGFLAYHIYLIWAGMTTNESSKWSDWKEDIADKVVFRAEMTRLRETYPPLPEDVEPLDKDVKWPEGVRAKWWLVRTRDGKPPTRKTPRKSVNGASVGRPEAAEGKQGEEEVPDERWELVSSIAEVENLYDLGFWDNLWDGLFNRG</sequence>
<keyword evidence="2 10" id="KW-0808">Transferase</keyword>
<dbReference type="PROSITE" id="PS50216">
    <property type="entry name" value="DHHC"/>
    <property type="match status" value="1"/>
</dbReference>
<dbReference type="GeneID" id="25307987"/>
<dbReference type="GO" id="GO:0005783">
    <property type="term" value="C:endoplasmic reticulum"/>
    <property type="evidence" value="ECO:0007669"/>
    <property type="project" value="TreeGrafter"/>
</dbReference>
<feature type="region of interest" description="Disordered" evidence="11">
    <location>
        <begin position="360"/>
        <end position="395"/>
    </location>
</feature>
<feature type="compositionally biased region" description="Basic and acidic residues" evidence="11">
    <location>
        <begin position="382"/>
        <end position="395"/>
    </location>
</feature>
<evidence type="ECO:0000256" key="3">
    <source>
        <dbReference type="ARBA" id="ARBA00022692"/>
    </source>
</evidence>
<evidence type="ECO:0000256" key="8">
    <source>
        <dbReference type="ARBA" id="ARBA00023315"/>
    </source>
</evidence>
<keyword evidence="4 10" id="KW-1133">Transmembrane helix</keyword>
<feature type="transmembrane region" description="Helical" evidence="10">
    <location>
        <begin position="7"/>
        <end position="28"/>
    </location>
</feature>
<comment type="catalytic activity">
    <reaction evidence="9 10">
        <text>L-cysteinyl-[protein] + hexadecanoyl-CoA = S-hexadecanoyl-L-cysteinyl-[protein] + CoA</text>
        <dbReference type="Rhea" id="RHEA:36683"/>
        <dbReference type="Rhea" id="RHEA-COMP:10131"/>
        <dbReference type="Rhea" id="RHEA-COMP:11032"/>
        <dbReference type="ChEBI" id="CHEBI:29950"/>
        <dbReference type="ChEBI" id="CHEBI:57287"/>
        <dbReference type="ChEBI" id="CHEBI:57379"/>
        <dbReference type="ChEBI" id="CHEBI:74151"/>
        <dbReference type="EC" id="2.3.1.225"/>
    </reaction>
</comment>
<reference evidence="13 14" key="1">
    <citation type="submission" date="2015-01" db="EMBL/GenBank/DDBJ databases">
        <title>The Genome Sequence of Fonsecaea pedrosoi CBS 271.37.</title>
        <authorList>
            <consortium name="The Broad Institute Genomics Platform"/>
            <person name="Cuomo C."/>
            <person name="de Hoog S."/>
            <person name="Gorbushina A."/>
            <person name="Stielow B."/>
            <person name="Teixiera M."/>
            <person name="Abouelleil A."/>
            <person name="Chapman S.B."/>
            <person name="Priest M."/>
            <person name="Young S.K."/>
            <person name="Wortman J."/>
            <person name="Nusbaum C."/>
            <person name="Birren B."/>
        </authorList>
    </citation>
    <scope>NUCLEOTIDE SEQUENCE [LARGE SCALE GENOMIC DNA]</scope>
    <source>
        <strain evidence="13 14">CBS 271.37</strain>
    </source>
</reference>
<dbReference type="STRING" id="1442368.A0A0D2H1Z6"/>
<evidence type="ECO:0000259" key="12">
    <source>
        <dbReference type="Pfam" id="PF01529"/>
    </source>
</evidence>
<keyword evidence="14" id="KW-1185">Reference proteome</keyword>
<dbReference type="GO" id="GO:0016020">
    <property type="term" value="C:membrane"/>
    <property type="evidence" value="ECO:0007669"/>
    <property type="project" value="UniProtKB-SubCell"/>
</dbReference>
<gene>
    <name evidence="13" type="ORF">Z517_08497</name>
</gene>
<dbReference type="InterPro" id="IPR039859">
    <property type="entry name" value="PFA4/ZDH16/20/ERF2-like"/>
</dbReference>
<evidence type="ECO:0000256" key="7">
    <source>
        <dbReference type="ARBA" id="ARBA00023288"/>
    </source>
</evidence>
<dbReference type="GO" id="GO:0019706">
    <property type="term" value="F:protein-cysteine S-palmitoyltransferase activity"/>
    <property type="evidence" value="ECO:0007669"/>
    <property type="project" value="UniProtKB-EC"/>
</dbReference>
<dbReference type="InterPro" id="IPR001594">
    <property type="entry name" value="Palmitoyltrfase_DHHC"/>
</dbReference>
<dbReference type="PANTHER" id="PTHR22883">
    <property type="entry name" value="ZINC FINGER DHHC DOMAIN CONTAINING PROTEIN"/>
    <property type="match status" value="1"/>
</dbReference>
<dbReference type="Proteomes" id="UP000053029">
    <property type="component" value="Unassembled WGS sequence"/>
</dbReference>
<dbReference type="HOGENOM" id="CLU_042181_2_1_1"/>
<keyword evidence="5 10" id="KW-0472">Membrane</keyword>
<evidence type="ECO:0000313" key="13">
    <source>
        <dbReference type="EMBL" id="KIW78659.1"/>
    </source>
</evidence>
<dbReference type="GO" id="GO:0005794">
    <property type="term" value="C:Golgi apparatus"/>
    <property type="evidence" value="ECO:0007669"/>
    <property type="project" value="TreeGrafter"/>
</dbReference>
<evidence type="ECO:0000256" key="6">
    <source>
        <dbReference type="ARBA" id="ARBA00023139"/>
    </source>
</evidence>
<dbReference type="OrthoDB" id="9909019at2759"/>
<keyword evidence="3 10" id="KW-0812">Transmembrane</keyword>
<dbReference type="EMBL" id="KN846973">
    <property type="protein sequence ID" value="KIW78659.1"/>
    <property type="molecule type" value="Genomic_DNA"/>
</dbReference>
<evidence type="ECO:0000256" key="11">
    <source>
        <dbReference type="SAM" id="MobiDB-lite"/>
    </source>
</evidence>
<dbReference type="AlphaFoldDB" id="A0A0D2H1Z6"/>
<proteinExistence type="inferred from homology"/>
<keyword evidence="8 10" id="KW-0012">Acyltransferase</keyword>
<comment type="subcellular location">
    <subcellularLocation>
        <location evidence="1">Membrane</location>
        <topology evidence="1">Multi-pass membrane protein</topology>
    </subcellularLocation>
</comment>
<dbReference type="VEuPathDB" id="FungiDB:Z517_08497"/>
<name>A0A0D2H1Z6_9EURO</name>
<organism evidence="13 14">
    <name type="scientific">Fonsecaea pedrosoi CBS 271.37</name>
    <dbReference type="NCBI Taxonomy" id="1442368"/>
    <lineage>
        <taxon>Eukaryota</taxon>
        <taxon>Fungi</taxon>
        <taxon>Dikarya</taxon>
        <taxon>Ascomycota</taxon>
        <taxon>Pezizomycotina</taxon>
        <taxon>Eurotiomycetes</taxon>
        <taxon>Chaetothyriomycetidae</taxon>
        <taxon>Chaetothyriales</taxon>
        <taxon>Herpotrichiellaceae</taxon>
        <taxon>Fonsecaea</taxon>
    </lineage>
</organism>
<evidence type="ECO:0000256" key="5">
    <source>
        <dbReference type="ARBA" id="ARBA00023136"/>
    </source>
</evidence>
<evidence type="ECO:0000256" key="2">
    <source>
        <dbReference type="ARBA" id="ARBA00022679"/>
    </source>
</evidence>
<dbReference type="GO" id="GO:0006612">
    <property type="term" value="P:protein targeting to membrane"/>
    <property type="evidence" value="ECO:0007669"/>
    <property type="project" value="TreeGrafter"/>
</dbReference>
<keyword evidence="7" id="KW-0449">Lipoprotein</keyword>
<feature type="transmembrane region" description="Helical" evidence="10">
    <location>
        <begin position="270"/>
        <end position="294"/>
    </location>
</feature>
<feature type="transmembrane region" description="Helical" evidence="10">
    <location>
        <begin position="108"/>
        <end position="126"/>
    </location>
</feature>
<dbReference type="PANTHER" id="PTHR22883:SF480">
    <property type="entry name" value="PALMITOYLTRANSFERASE SWF1"/>
    <property type="match status" value="1"/>
</dbReference>
<accession>A0A0D2H1Z6</accession>
<feature type="transmembrane region" description="Helical" evidence="10">
    <location>
        <begin position="197"/>
        <end position="222"/>
    </location>
</feature>
<evidence type="ECO:0000256" key="9">
    <source>
        <dbReference type="ARBA" id="ARBA00048048"/>
    </source>
</evidence>
<protein>
    <recommendedName>
        <fullName evidence="10">Palmitoyltransferase</fullName>
        <ecNumber evidence="10">2.3.1.225</ecNumber>
    </recommendedName>
</protein>
<feature type="domain" description="Palmitoyltransferase DHHC" evidence="12">
    <location>
        <begin position="153"/>
        <end position="305"/>
    </location>
</feature>
<evidence type="ECO:0000256" key="4">
    <source>
        <dbReference type="ARBA" id="ARBA00022989"/>
    </source>
</evidence>
<evidence type="ECO:0000313" key="14">
    <source>
        <dbReference type="Proteomes" id="UP000053029"/>
    </source>
</evidence>
<dbReference type="Pfam" id="PF01529">
    <property type="entry name" value="DHHC"/>
    <property type="match status" value="1"/>
</dbReference>
<evidence type="ECO:0000256" key="10">
    <source>
        <dbReference type="RuleBase" id="RU079119"/>
    </source>
</evidence>
<comment type="similarity">
    <text evidence="10">Belongs to the DHHC palmitoyltransferase family.</text>
</comment>
<dbReference type="EC" id="2.3.1.225" evidence="10"/>
<comment type="domain">
    <text evidence="10">The DHHC domain is required for palmitoyltransferase activity.</text>
</comment>
<dbReference type="RefSeq" id="XP_013282467.1">
    <property type="nucleotide sequence ID" value="XM_013427013.1"/>
</dbReference>
<feature type="transmembrane region" description="Helical" evidence="10">
    <location>
        <begin position="79"/>
        <end position="96"/>
    </location>
</feature>
<keyword evidence="6" id="KW-0564">Palmitate</keyword>
<evidence type="ECO:0000256" key="1">
    <source>
        <dbReference type="ARBA" id="ARBA00004141"/>
    </source>
</evidence>